<protein>
    <submittedName>
        <fullName evidence="2">Uncharacterized protein</fullName>
    </submittedName>
</protein>
<evidence type="ECO:0000313" key="3">
    <source>
        <dbReference type="Proteomes" id="UP001293254"/>
    </source>
</evidence>
<reference evidence="2" key="2">
    <citation type="journal article" date="2024" name="Plant">
        <title>Genomic evolution and insights into agronomic trait innovations of Sesamum species.</title>
        <authorList>
            <person name="Miao H."/>
            <person name="Wang L."/>
            <person name="Qu L."/>
            <person name="Liu H."/>
            <person name="Sun Y."/>
            <person name="Le M."/>
            <person name="Wang Q."/>
            <person name="Wei S."/>
            <person name="Zheng Y."/>
            <person name="Lin W."/>
            <person name="Duan Y."/>
            <person name="Cao H."/>
            <person name="Xiong S."/>
            <person name="Wang X."/>
            <person name="Wei L."/>
            <person name="Li C."/>
            <person name="Ma Q."/>
            <person name="Ju M."/>
            <person name="Zhao R."/>
            <person name="Li G."/>
            <person name="Mu C."/>
            <person name="Tian Q."/>
            <person name="Mei H."/>
            <person name="Zhang T."/>
            <person name="Gao T."/>
            <person name="Zhang H."/>
        </authorList>
    </citation>
    <scope>NUCLEOTIDE SEQUENCE</scope>
    <source>
        <strain evidence="2">3651</strain>
    </source>
</reference>
<evidence type="ECO:0000313" key="2">
    <source>
        <dbReference type="EMBL" id="KAK4417288.1"/>
    </source>
</evidence>
<gene>
    <name evidence="2" type="ORF">Salat_2554400</name>
</gene>
<keyword evidence="3" id="KW-1185">Reference proteome</keyword>
<organism evidence="2 3">
    <name type="scientific">Sesamum alatum</name>
    <dbReference type="NCBI Taxonomy" id="300844"/>
    <lineage>
        <taxon>Eukaryota</taxon>
        <taxon>Viridiplantae</taxon>
        <taxon>Streptophyta</taxon>
        <taxon>Embryophyta</taxon>
        <taxon>Tracheophyta</taxon>
        <taxon>Spermatophyta</taxon>
        <taxon>Magnoliopsida</taxon>
        <taxon>eudicotyledons</taxon>
        <taxon>Gunneridae</taxon>
        <taxon>Pentapetalae</taxon>
        <taxon>asterids</taxon>
        <taxon>lamiids</taxon>
        <taxon>Lamiales</taxon>
        <taxon>Pedaliaceae</taxon>
        <taxon>Sesamum</taxon>
    </lineage>
</organism>
<dbReference type="AlphaFoldDB" id="A0AAE2CCN0"/>
<reference evidence="2" key="1">
    <citation type="submission" date="2020-06" db="EMBL/GenBank/DDBJ databases">
        <authorList>
            <person name="Li T."/>
            <person name="Hu X."/>
            <person name="Zhang T."/>
            <person name="Song X."/>
            <person name="Zhang H."/>
            <person name="Dai N."/>
            <person name="Sheng W."/>
            <person name="Hou X."/>
            <person name="Wei L."/>
        </authorList>
    </citation>
    <scope>NUCLEOTIDE SEQUENCE</scope>
    <source>
        <strain evidence="2">3651</strain>
        <tissue evidence="2">Leaf</tissue>
    </source>
</reference>
<name>A0AAE2CCN0_9LAMI</name>
<feature type="region of interest" description="Disordered" evidence="1">
    <location>
        <begin position="95"/>
        <end position="115"/>
    </location>
</feature>
<comment type="caution">
    <text evidence="2">The sequence shown here is derived from an EMBL/GenBank/DDBJ whole genome shotgun (WGS) entry which is preliminary data.</text>
</comment>
<proteinExistence type="predicted"/>
<evidence type="ECO:0000256" key="1">
    <source>
        <dbReference type="SAM" id="MobiDB-lite"/>
    </source>
</evidence>
<dbReference type="EMBL" id="JACGWO010000010">
    <property type="protein sequence ID" value="KAK4417288.1"/>
    <property type="molecule type" value="Genomic_DNA"/>
</dbReference>
<accession>A0AAE2CCN0</accession>
<dbReference type="Proteomes" id="UP001293254">
    <property type="component" value="Unassembled WGS sequence"/>
</dbReference>
<feature type="compositionally biased region" description="Polar residues" evidence="1">
    <location>
        <begin position="95"/>
        <end position="111"/>
    </location>
</feature>
<sequence>MEYEQIPKYCSLCKHVGHQDFDCYSKGNAAKPPPSKCNNIRNQSANEFGQENNDPRGKNVAEPKALLVFDRMPVRVLHSVYTEKGACSKTAVAQQQSNCSETSESHQNTSEQSRDEMDLVIPTPLTSSLEDCVVRGKHKQSQSLDENFQPNSAFNFDIPKINTEFRILTSNRLKQLVAPTPPQFL</sequence>